<dbReference type="WBParaSite" id="ECPE_0000928301-mRNA-1">
    <property type="protein sequence ID" value="ECPE_0000928301-mRNA-1"/>
    <property type="gene ID" value="ECPE_0000928301"/>
</dbReference>
<dbReference type="InterPro" id="IPR011989">
    <property type="entry name" value="ARM-like"/>
</dbReference>
<evidence type="ECO:0000313" key="2">
    <source>
        <dbReference type="Proteomes" id="UP000272942"/>
    </source>
</evidence>
<organism evidence="3">
    <name type="scientific">Echinostoma caproni</name>
    <dbReference type="NCBI Taxonomy" id="27848"/>
    <lineage>
        <taxon>Eukaryota</taxon>
        <taxon>Metazoa</taxon>
        <taxon>Spiralia</taxon>
        <taxon>Lophotrochozoa</taxon>
        <taxon>Platyhelminthes</taxon>
        <taxon>Trematoda</taxon>
        <taxon>Digenea</taxon>
        <taxon>Plagiorchiida</taxon>
        <taxon>Echinostomata</taxon>
        <taxon>Echinostomatoidea</taxon>
        <taxon>Echinostomatidae</taxon>
        <taxon>Echinostoma</taxon>
    </lineage>
</organism>
<name>A0A183AQM0_9TREM</name>
<dbReference type="InterPro" id="IPR016024">
    <property type="entry name" value="ARM-type_fold"/>
</dbReference>
<dbReference type="Proteomes" id="UP000272942">
    <property type="component" value="Unassembled WGS sequence"/>
</dbReference>
<sequence>MRVICDKQRFGSATRRNAVIAMSNLIGTAVALDDEMLTFLCVEVHNFVNSCFGGDWTPLMNMLWHLLLSTTETYVRCKILAQPDAETGDLETDGVDSDGDTVEYNTLVCALIEFISQLSGIKRCRTKLTPYLSNVCLQLARLMQLPRSVIDRWLTNLGEFIEESDESLGYSVRLTTLDVLQRFALRFSNWNDAFHNTLSQLFAHAEEQHSKGDPFWWTSLEVALYLCGSFPRSFTAKEKTSMSKDVAALGLDIISSRYVMPSLQQTGTSVFVFVISCA</sequence>
<dbReference type="OrthoDB" id="431626at2759"/>
<dbReference type="Gene3D" id="1.25.10.10">
    <property type="entry name" value="Leucine-rich Repeat Variant"/>
    <property type="match status" value="1"/>
</dbReference>
<reference evidence="1 2" key="2">
    <citation type="submission" date="2018-11" db="EMBL/GenBank/DDBJ databases">
        <authorList>
            <consortium name="Pathogen Informatics"/>
        </authorList>
    </citation>
    <scope>NUCLEOTIDE SEQUENCE [LARGE SCALE GENOMIC DNA]</scope>
    <source>
        <strain evidence="1 2">Egypt</strain>
    </source>
</reference>
<dbReference type="AlphaFoldDB" id="A0A183AQM0"/>
<evidence type="ECO:0000313" key="1">
    <source>
        <dbReference type="EMBL" id="VDP85061.1"/>
    </source>
</evidence>
<reference evidence="3" key="1">
    <citation type="submission" date="2016-06" db="UniProtKB">
        <authorList>
            <consortium name="WormBaseParasite"/>
        </authorList>
    </citation>
    <scope>IDENTIFICATION</scope>
</reference>
<keyword evidence="2" id="KW-1185">Reference proteome</keyword>
<dbReference type="SUPFAM" id="SSF48371">
    <property type="entry name" value="ARM repeat"/>
    <property type="match status" value="1"/>
</dbReference>
<evidence type="ECO:0000313" key="3">
    <source>
        <dbReference type="WBParaSite" id="ECPE_0000928301-mRNA-1"/>
    </source>
</evidence>
<accession>A0A183AQM0</accession>
<proteinExistence type="predicted"/>
<gene>
    <name evidence="1" type="ORF">ECPE_LOCUS9255</name>
</gene>
<dbReference type="EMBL" id="UZAN01047134">
    <property type="protein sequence ID" value="VDP85061.1"/>
    <property type="molecule type" value="Genomic_DNA"/>
</dbReference>
<protein>
    <submittedName>
        <fullName evidence="3">Mon2_C domain-containing protein</fullName>
    </submittedName>
</protein>